<dbReference type="EMBL" id="GIFC01003113">
    <property type="protein sequence ID" value="MXU85196.1"/>
    <property type="molecule type" value="Transcribed_RNA"/>
</dbReference>
<keyword evidence="1" id="KW-0732">Signal</keyword>
<name>A0A6B0UAN0_IXORI</name>
<evidence type="ECO:0000313" key="2">
    <source>
        <dbReference type="EMBL" id="MXU85196.1"/>
    </source>
</evidence>
<dbReference type="AlphaFoldDB" id="A0A6B0UAN0"/>
<feature type="chain" id="PRO_5025429029" evidence="1">
    <location>
        <begin position="20"/>
        <end position="85"/>
    </location>
</feature>
<evidence type="ECO:0000256" key="1">
    <source>
        <dbReference type="SAM" id="SignalP"/>
    </source>
</evidence>
<organism evidence="2">
    <name type="scientific">Ixodes ricinus</name>
    <name type="common">Common tick</name>
    <name type="synonym">Acarus ricinus</name>
    <dbReference type="NCBI Taxonomy" id="34613"/>
    <lineage>
        <taxon>Eukaryota</taxon>
        <taxon>Metazoa</taxon>
        <taxon>Ecdysozoa</taxon>
        <taxon>Arthropoda</taxon>
        <taxon>Chelicerata</taxon>
        <taxon>Arachnida</taxon>
        <taxon>Acari</taxon>
        <taxon>Parasitiformes</taxon>
        <taxon>Ixodida</taxon>
        <taxon>Ixodoidea</taxon>
        <taxon>Ixodidae</taxon>
        <taxon>Ixodinae</taxon>
        <taxon>Ixodes</taxon>
    </lineage>
</organism>
<feature type="signal peptide" evidence="1">
    <location>
        <begin position="1"/>
        <end position="19"/>
    </location>
</feature>
<proteinExistence type="predicted"/>
<accession>A0A6B0UAN0</accession>
<sequence>MRCFTTSAGFMMLSCITVARHPAKPAGVKVSELPGSRTISTTCPPTLSSYLSLTQSNTASENSCFLRKVEPISLSCSALSPSIFH</sequence>
<protein>
    <submittedName>
        <fullName evidence="2">Putative secreted protein</fullName>
    </submittedName>
</protein>
<reference evidence="2" key="1">
    <citation type="submission" date="2019-12" db="EMBL/GenBank/DDBJ databases">
        <title>An insight into the sialome of adult female Ixodes ricinus ticks feeding for 6 days.</title>
        <authorList>
            <person name="Perner J."/>
            <person name="Ribeiro J.M.C."/>
        </authorList>
    </citation>
    <scope>NUCLEOTIDE SEQUENCE</scope>
    <source>
        <strain evidence="2">Semi-engorged</strain>
        <tissue evidence="2">Salivary glands</tissue>
    </source>
</reference>
<dbReference type="PROSITE" id="PS51257">
    <property type="entry name" value="PROKAR_LIPOPROTEIN"/>
    <property type="match status" value="1"/>
</dbReference>